<dbReference type="GO" id="GO:0005737">
    <property type="term" value="C:cytoplasm"/>
    <property type="evidence" value="ECO:0007669"/>
    <property type="project" value="UniProtKB-SubCell"/>
</dbReference>
<dbReference type="InterPro" id="IPR011063">
    <property type="entry name" value="TilS/TtcA_N"/>
</dbReference>
<evidence type="ECO:0000256" key="2">
    <source>
        <dbReference type="ARBA" id="ARBA00022694"/>
    </source>
</evidence>
<dbReference type="CDD" id="cd01992">
    <property type="entry name" value="TilS_N"/>
    <property type="match status" value="1"/>
</dbReference>
<dbReference type="EC" id="6.3.4.19" evidence="6"/>
<keyword evidence="6" id="KW-0963">Cytoplasm</keyword>
<comment type="catalytic activity">
    <reaction evidence="5 6">
        <text>cytidine(34) in tRNA(Ile2) + L-lysine + ATP = lysidine(34) in tRNA(Ile2) + AMP + diphosphate + H(+)</text>
        <dbReference type="Rhea" id="RHEA:43744"/>
        <dbReference type="Rhea" id="RHEA-COMP:10625"/>
        <dbReference type="Rhea" id="RHEA-COMP:10670"/>
        <dbReference type="ChEBI" id="CHEBI:15378"/>
        <dbReference type="ChEBI" id="CHEBI:30616"/>
        <dbReference type="ChEBI" id="CHEBI:32551"/>
        <dbReference type="ChEBI" id="CHEBI:33019"/>
        <dbReference type="ChEBI" id="CHEBI:82748"/>
        <dbReference type="ChEBI" id="CHEBI:83665"/>
        <dbReference type="ChEBI" id="CHEBI:456215"/>
        <dbReference type="EC" id="6.3.4.19"/>
    </reaction>
</comment>
<keyword evidence="3" id="KW-0547">Nucleotide-binding</keyword>
<accession>A0A395LNW7</accession>
<dbReference type="NCBIfam" id="TIGR02432">
    <property type="entry name" value="lysidine_TilS_N"/>
    <property type="match status" value="1"/>
</dbReference>
<evidence type="ECO:0000256" key="4">
    <source>
        <dbReference type="ARBA" id="ARBA00022840"/>
    </source>
</evidence>
<keyword evidence="4" id="KW-0067">ATP-binding</keyword>
<dbReference type="GO" id="GO:0005524">
    <property type="term" value="F:ATP binding"/>
    <property type="evidence" value="ECO:0007669"/>
    <property type="project" value="UniProtKB-KW"/>
</dbReference>
<dbReference type="OrthoDB" id="9807403at2"/>
<evidence type="ECO:0000259" key="7">
    <source>
        <dbReference type="Pfam" id="PF01171"/>
    </source>
</evidence>
<evidence type="ECO:0000313" key="9">
    <source>
        <dbReference type="Proteomes" id="UP000254101"/>
    </source>
</evidence>
<dbReference type="Gene3D" id="3.40.50.620">
    <property type="entry name" value="HUPs"/>
    <property type="match status" value="1"/>
</dbReference>
<gene>
    <name evidence="6 8" type="primary">tilS</name>
    <name evidence="8" type="ORF">DL238_07315</name>
</gene>
<dbReference type="EMBL" id="QRBB01000001">
    <property type="protein sequence ID" value="RDS78592.1"/>
    <property type="molecule type" value="Genomic_DNA"/>
</dbReference>
<dbReference type="InterPro" id="IPR014729">
    <property type="entry name" value="Rossmann-like_a/b/a_fold"/>
</dbReference>
<dbReference type="AlphaFoldDB" id="A0A395LNW7"/>
<name>A0A395LNW7_9SPHN</name>
<feature type="domain" description="tRNA(Ile)-lysidine/2-thiocytidine synthase N-terminal" evidence="7">
    <location>
        <begin position="10"/>
        <end position="166"/>
    </location>
</feature>
<reference evidence="8 9" key="1">
    <citation type="submission" date="2018-07" db="EMBL/GenBank/DDBJ databases">
        <title>Erythrobacter nanhaiensis sp. nov., a novel member of the genus Erythrobacter isolated from the South China Sea.</title>
        <authorList>
            <person name="Chen X."/>
            <person name="Liu J."/>
        </authorList>
    </citation>
    <scope>NUCLEOTIDE SEQUENCE [LARGE SCALE GENOMIC DNA]</scope>
    <source>
        <strain evidence="8 9">S-5</strain>
    </source>
</reference>
<evidence type="ECO:0000313" key="8">
    <source>
        <dbReference type="EMBL" id="RDS78592.1"/>
    </source>
</evidence>
<comment type="subcellular location">
    <subcellularLocation>
        <location evidence="6">Cytoplasm</location>
    </subcellularLocation>
</comment>
<protein>
    <recommendedName>
        <fullName evidence="6">tRNA(Ile)-lysidine synthase</fullName>
        <ecNumber evidence="6">6.3.4.19</ecNumber>
    </recommendedName>
    <alternativeName>
        <fullName evidence="6">tRNA(Ile)-2-lysyl-cytidine synthase</fullName>
    </alternativeName>
    <alternativeName>
        <fullName evidence="6">tRNA(Ile)-lysidine synthetase</fullName>
    </alternativeName>
</protein>
<evidence type="ECO:0000256" key="5">
    <source>
        <dbReference type="ARBA" id="ARBA00048539"/>
    </source>
</evidence>
<dbReference type="GO" id="GO:0006400">
    <property type="term" value="P:tRNA modification"/>
    <property type="evidence" value="ECO:0007669"/>
    <property type="project" value="UniProtKB-UniRule"/>
</dbReference>
<evidence type="ECO:0000256" key="1">
    <source>
        <dbReference type="ARBA" id="ARBA00022598"/>
    </source>
</evidence>
<dbReference type="Proteomes" id="UP000254101">
    <property type="component" value="Unassembled WGS sequence"/>
</dbReference>
<sequence>MLLAHAALPGRVVAATIDHALRAESAQEAAFVSDLCASLGIPHQTRRIEVADGNLQDRARDARYRALQEAFFELGADTLATAHHADDQAETVLMRLNRGSGVSGLAGIRAHRVDVNFDLLSEMLVVRPLLEWRKEELAQIVDEAGIEPVRDSSNEDERFDRVRMRNVLREADWLDPVAVARSARILQDAERIVDEAIRDTYRRSVFAEGEAVWFHRGDTFLIEVEIVSRILKEFGSTPRGSAVATMVEALRKDGAACLAGVMAKRAWHQKDPLTQVDAWKFEREPPRNS</sequence>
<comment type="function">
    <text evidence="6">Ligates lysine onto the cytidine present at position 34 of the AUA codon-specific tRNA(Ile) that contains the anticodon CAU, in an ATP-dependent manner. Cytidine is converted to lysidine, thus changing the amino acid specificity of the tRNA from methionine to isoleucine.</text>
</comment>
<dbReference type="HAMAP" id="MF_01161">
    <property type="entry name" value="tRNA_Ile_lys_synt"/>
    <property type="match status" value="1"/>
</dbReference>
<comment type="similarity">
    <text evidence="6">Belongs to the tRNA(Ile)-lysidine synthase family.</text>
</comment>
<comment type="caution">
    <text evidence="6">Lacks conserved residue(s) required for the propagation of feature annotation.</text>
</comment>
<dbReference type="InterPro" id="IPR012795">
    <property type="entry name" value="tRNA_Ile_lys_synt_N"/>
</dbReference>
<dbReference type="PANTHER" id="PTHR43033">
    <property type="entry name" value="TRNA(ILE)-LYSIDINE SYNTHASE-RELATED"/>
    <property type="match status" value="1"/>
</dbReference>
<dbReference type="GO" id="GO:0032267">
    <property type="term" value="F:tRNA(Ile)-lysidine synthase activity"/>
    <property type="evidence" value="ECO:0007669"/>
    <property type="project" value="UniProtKB-EC"/>
</dbReference>
<keyword evidence="1 6" id="KW-0436">Ligase</keyword>
<evidence type="ECO:0000256" key="3">
    <source>
        <dbReference type="ARBA" id="ARBA00022741"/>
    </source>
</evidence>
<keyword evidence="2 6" id="KW-0819">tRNA processing</keyword>
<dbReference type="InterPro" id="IPR012094">
    <property type="entry name" value="tRNA_Ile_lys_synt"/>
</dbReference>
<keyword evidence="9" id="KW-1185">Reference proteome</keyword>
<dbReference type="SUPFAM" id="SSF52402">
    <property type="entry name" value="Adenine nucleotide alpha hydrolases-like"/>
    <property type="match status" value="1"/>
</dbReference>
<evidence type="ECO:0000256" key="6">
    <source>
        <dbReference type="HAMAP-Rule" id="MF_01161"/>
    </source>
</evidence>
<organism evidence="8 9">
    <name type="scientific">Alteriqipengyuania lutimaris</name>
    <dbReference type="NCBI Taxonomy" id="1538146"/>
    <lineage>
        <taxon>Bacteria</taxon>
        <taxon>Pseudomonadati</taxon>
        <taxon>Pseudomonadota</taxon>
        <taxon>Alphaproteobacteria</taxon>
        <taxon>Sphingomonadales</taxon>
        <taxon>Erythrobacteraceae</taxon>
        <taxon>Alteriqipengyuania</taxon>
    </lineage>
</organism>
<proteinExistence type="inferred from homology"/>
<dbReference type="Pfam" id="PF01171">
    <property type="entry name" value="ATP_bind_3"/>
    <property type="match status" value="1"/>
</dbReference>
<comment type="caution">
    <text evidence="8">The sequence shown here is derived from an EMBL/GenBank/DDBJ whole genome shotgun (WGS) entry which is preliminary data.</text>
</comment>
<dbReference type="PANTHER" id="PTHR43033:SF1">
    <property type="entry name" value="TRNA(ILE)-LYSIDINE SYNTHASE-RELATED"/>
    <property type="match status" value="1"/>
</dbReference>